<organism evidence="2 3">
    <name type="scientific">Variovorax paradoxus</name>
    <dbReference type="NCBI Taxonomy" id="34073"/>
    <lineage>
        <taxon>Bacteria</taxon>
        <taxon>Pseudomonadati</taxon>
        <taxon>Pseudomonadota</taxon>
        <taxon>Betaproteobacteria</taxon>
        <taxon>Burkholderiales</taxon>
        <taxon>Comamonadaceae</taxon>
        <taxon>Variovorax</taxon>
    </lineage>
</organism>
<sequence length="74" mass="7068">MARLPALAALGLVLGGCGSVGVGLAANNQGAALGLSTGIALPTGGSPRDSRQALPPPRLVDPADAGADARKVTP</sequence>
<comment type="caution">
    <text evidence="2">The sequence shown here is derived from an EMBL/GenBank/DDBJ whole genome shotgun (WGS) entry which is preliminary data.</text>
</comment>
<evidence type="ECO:0000313" key="3">
    <source>
        <dbReference type="Proteomes" id="UP000249135"/>
    </source>
</evidence>
<proteinExistence type="predicted"/>
<dbReference type="Proteomes" id="UP000249135">
    <property type="component" value="Unassembled WGS sequence"/>
</dbReference>
<gene>
    <name evidence="2" type="ORF">DI563_19075</name>
</gene>
<dbReference type="PROSITE" id="PS51257">
    <property type="entry name" value="PROKAR_LIPOPROTEIN"/>
    <property type="match status" value="1"/>
</dbReference>
<accession>A0A2W5RH99</accession>
<dbReference type="AlphaFoldDB" id="A0A2W5RH99"/>
<dbReference type="EMBL" id="QFPP01000284">
    <property type="protein sequence ID" value="PZQ69917.1"/>
    <property type="molecule type" value="Genomic_DNA"/>
</dbReference>
<feature type="region of interest" description="Disordered" evidence="1">
    <location>
        <begin position="41"/>
        <end position="74"/>
    </location>
</feature>
<protein>
    <submittedName>
        <fullName evidence="2">Uncharacterized protein</fullName>
    </submittedName>
</protein>
<reference evidence="2 3" key="1">
    <citation type="submission" date="2017-08" db="EMBL/GenBank/DDBJ databases">
        <title>Infants hospitalized years apart are colonized by the same room-sourced microbial strains.</title>
        <authorList>
            <person name="Brooks B."/>
            <person name="Olm M.R."/>
            <person name="Firek B.A."/>
            <person name="Baker R."/>
            <person name="Thomas B.C."/>
            <person name="Morowitz M.J."/>
            <person name="Banfield J.F."/>
        </authorList>
    </citation>
    <scope>NUCLEOTIDE SEQUENCE [LARGE SCALE GENOMIC DNA]</scope>
    <source>
        <strain evidence="2">S2_005_003_R2_41</strain>
    </source>
</reference>
<evidence type="ECO:0000256" key="1">
    <source>
        <dbReference type="SAM" id="MobiDB-lite"/>
    </source>
</evidence>
<evidence type="ECO:0000313" key="2">
    <source>
        <dbReference type="EMBL" id="PZQ69917.1"/>
    </source>
</evidence>
<name>A0A2W5RH99_VARPD</name>